<dbReference type="InterPro" id="IPR011009">
    <property type="entry name" value="Kinase-like_dom_sf"/>
</dbReference>
<keyword evidence="6" id="KW-0175">Coiled coil</keyword>
<gene>
    <name evidence="8" type="ORF">CHGG_09936</name>
</gene>
<organism evidence="8 9">
    <name type="scientific">Chaetomium globosum (strain ATCC 6205 / CBS 148.51 / DSM 1962 / NBRC 6347 / NRRL 1970)</name>
    <name type="common">Soil fungus</name>
    <dbReference type="NCBI Taxonomy" id="306901"/>
    <lineage>
        <taxon>Eukaryota</taxon>
        <taxon>Fungi</taxon>
        <taxon>Dikarya</taxon>
        <taxon>Ascomycota</taxon>
        <taxon>Pezizomycotina</taxon>
        <taxon>Sordariomycetes</taxon>
        <taxon>Sordariomycetidae</taxon>
        <taxon>Sordariales</taxon>
        <taxon>Chaetomiaceae</taxon>
        <taxon>Chaetomium</taxon>
    </lineage>
</organism>
<dbReference type="Gene3D" id="2.130.10.10">
    <property type="entry name" value="YVTN repeat-like/Quinoprotein amine dehydrogenase"/>
    <property type="match status" value="1"/>
</dbReference>
<feature type="region of interest" description="Disordered" evidence="7">
    <location>
        <begin position="1196"/>
        <end position="1221"/>
    </location>
</feature>
<evidence type="ECO:0000256" key="6">
    <source>
        <dbReference type="SAM" id="Coils"/>
    </source>
</evidence>
<sequence>MLTSAIPEHLQCTRTRPARLPADFQPPYPSYSVRFPEHASQLVMAVIGAQYRTASDADGAAQSTLVTFLTSLNNPPSFFEWASVTDNKGFYNISALAYWPSKAAYETWAEQSGFWEWWRALEPEVCQHGWFLEVFFPTMGRLETIFNTNDFPEGCAHIREGMSGEIQEHGYWGSMRDRLPASQTDSLAGTLATAGDFQGPHTSEIGSRIRILGKKNLTVIRSGQNWLDTTPEERELYLDTMHPVLIKGMDFLRDHGDEVGCYSCRFMEIVDPITAKADKDRTFGLAYFDDLGSLERWCREHPTHLAIFGGFHQYARKLKNNVTLRVFHEVMVLEPEQQLFDIVVGIGDARVICDFDHLTGNLKHLGSLKGRTLNTQIALRREAQPLTVTYKRTHQAMSATLSQGSNERHEEGCFATTFERKYYHRGGAFIKRSLRPREFRTNQRDDIHIPRANGERIKNEADTLRYIREHTNIPVPTVYADFEDDGAYYLVVEYIECVSMADLTEDQKEMVELELDGHLNTLEGLRSNRMGGPSVTNLLQDPVLLGYRRTFCWEPVPFVPLLIGLRPILNDWLGTLPARALIGAWYATITVTPSGIVIPPYRVMRRTEKDSWNLPPSGKKEYVFCHNDFSQHDVIVDPDTLKDKAIVDWEYAGFHPDDFEMLFYQRKGPSVALPGEVDDSAALLEFLENRDETPRVKVAFTDESTGQECLAQSASAGDDAERCCFDLNGKTNPGPLDYPDSCDDEPDLKSDSISIKASIRVESTQYCFLITHTPAIAAMQPVPRTRRAPQNTQHTYSLDRRIYDVKTYPVQSPQGATILIYGHENGITLVWRGGRRLKPPKQPVNDKRNGAHSSDAVMIVDSDDEEPATDAPVDKPEFQDSPTVGGAVPEIIQTLDLALETAVLHVAVLPMPASTAEDAAWNGAGILRNQIVFAVTCATADVYVVTVPLTPPSHESKARPELRKSLLAGNAGTGVWGETLTLLTGPSRPSGGLALTLVKQKSGSRSRSLERPASQAAPATRAIVAAHSREASGILRLWDVTLDAKPGVINRVEPFQTEYLPAPLTSLTFNPTHITQLLAITSSQAARIYDYATAALPSDDASEGPFPTQGSWLLSLYAPFARGPSMSTARKPIVGAEWIAHGRAVLALLADGQWGIWDIDGASPSASGSGGLFSKANAGLRGSGITTFCVSGHLEGTSPLRNPGTQKTPAAPGSAGEFVPMTPHTRRDAIVSAVMSGSERLATVRGGVTVAQLTPQGTDPGDESAVLWLGGTDPIVSVIPIISRFWDSQLRRAVGGGVNLWSGAQPTRMLRLTDLGAGLLGERCTGAAAIPKVSGMSTTNHSSSTARESTGPSHAEGLPVEVLLQGESRLVVVHESEDTGSLTNRLLGARKKPRADLGPTRAILAYPPPERTTSANVSFNLSIAPQRQTGGLFRPRPHPSVGGSFEQSMEVLPSTELPDETQSAPSSQQGLMFINDLDYAADQPDDEFEVAGRDIEQELMDIMDIDRELEQLEHEREKGTKRVFFEGD</sequence>
<dbReference type="VEuPathDB" id="FungiDB:CHGG_09936"/>
<dbReference type="InParanoid" id="Q2GQ18"/>
<dbReference type="GeneID" id="4396855"/>
<dbReference type="PANTHER" id="PTHR21310">
    <property type="entry name" value="AMINOGLYCOSIDE PHOSPHOTRANSFERASE-RELATED-RELATED"/>
    <property type="match status" value="1"/>
</dbReference>
<evidence type="ECO:0000256" key="3">
    <source>
        <dbReference type="ARBA" id="ARBA00022723"/>
    </source>
</evidence>
<dbReference type="Proteomes" id="UP000001056">
    <property type="component" value="Unassembled WGS sequence"/>
</dbReference>
<dbReference type="PANTHER" id="PTHR21310:SF15">
    <property type="entry name" value="AMINOGLYCOSIDE PHOSPHOTRANSFERASE DOMAIN-CONTAINING PROTEIN"/>
    <property type="match status" value="1"/>
</dbReference>
<evidence type="ECO:0000256" key="7">
    <source>
        <dbReference type="SAM" id="MobiDB-lite"/>
    </source>
</evidence>
<evidence type="ECO:0000313" key="8">
    <source>
        <dbReference type="EMBL" id="EAQ83532.1"/>
    </source>
</evidence>
<dbReference type="OrthoDB" id="5323870at2759"/>
<dbReference type="Pfam" id="PF13816">
    <property type="entry name" value="Dehydratase_hem"/>
    <property type="match status" value="1"/>
</dbReference>
<accession>Q2GQ18</accession>
<dbReference type="GO" id="GO:0016829">
    <property type="term" value="F:lyase activity"/>
    <property type="evidence" value="ECO:0007669"/>
    <property type="project" value="UniProtKB-KW"/>
</dbReference>
<dbReference type="eggNOG" id="ENOG502SJ54">
    <property type="taxonomic scope" value="Eukaryota"/>
</dbReference>
<evidence type="ECO:0000256" key="1">
    <source>
        <dbReference type="ARBA" id="ARBA00001970"/>
    </source>
</evidence>
<dbReference type="InterPro" id="IPR015943">
    <property type="entry name" value="WD40/YVTN_repeat-like_dom_sf"/>
</dbReference>
<feature type="compositionally biased region" description="Polar residues" evidence="7">
    <location>
        <begin position="1199"/>
        <end position="1208"/>
    </location>
</feature>
<feature type="coiled-coil region" evidence="6">
    <location>
        <begin position="1495"/>
        <end position="1522"/>
    </location>
</feature>
<dbReference type="SUPFAM" id="SSF56112">
    <property type="entry name" value="Protein kinase-like (PK-like)"/>
    <property type="match status" value="1"/>
</dbReference>
<name>Q2GQ18_CHAGB</name>
<feature type="region of interest" description="Disordered" evidence="7">
    <location>
        <begin position="1333"/>
        <end position="1354"/>
    </location>
</feature>
<dbReference type="RefSeq" id="XP_001227863.1">
    <property type="nucleotide sequence ID" value="XM_001227862.1"/>
</dbReference>
<evidence type="ECO:0008006" key="10">
    <source>
        <dbReference type="Google" id="ProtNLM"/>
    </source>
</evidence>
<keyword evidence="5" id="KW-0456">Lyase</keyword>
<feature type="region of interest" description="Disordered" evidence="7">
    <location>
        <begin position="1428"/>
        <end position="1466"/>
    </location>
</feature>
<evidence type="ECO:0000256" key="5">
    <source>
        <dbReference type="ARBA" id="ARBA00023239"/>
    </source>
</evidence>
<proteinExistence type="predicted"/>
<reference evidence="9" key="1">
    <citation type="journal article" date="2015" name="Genome Announc.">
        <title>Draft genome sequence of the cellulolytic fungus Chaetomium globosum.</title>
        <authorList>
            <person name="Cuomo C.A."/>
            <person name="Untereiner W.A."/>
            <person name="Ma L.-J."/>
            <person name="Grabherr M."/>
            <person name="Birren B.W."/>
        </authorList>
    </citation>
    <scope>NUCLEOTIDE SEQUENCE [LARGE SCALE GENOMIC DNA]</scope>
    <source>
        <strain evidence="9">ATCC 6205 / CBS 148.51 / DSM 1962 / NBRC 6347 / NRRL 1970</strain>
    </source>
</reference>
<dbReference type="SUPFAM" id="SSF50978">
    <property type="entry name" value="WD40 repeat-like"/>
    <property type="match status" value="1"/>
</dbReference>
<dbReference type="InterPro" id="IPR025702">
    <property type="entry name" value="OXD"/>
</dbReference>
<keyword evidence="2" id="KW-0349">Heme</keyword>
<keyword evidence="9" id="KW-1185">Reference proteome</keyword>
<dbReference type="InterPro" id="IPR051678">
    <property type="entry name" value="AGP_Transferase"/>
</dbReference>
<feature type="region of interest" description="Disordered" evidence="7">
    <location>
        <begin position="863"/>
        <end position="883"/>
    </location>
</feature>
<protein>
    <recommendedName>
        <fullName evidence="10">Aminoglycoside phosphotransferase domain-containing protein</fullName>
    </recommendedName>
</protein>
<dbReference type="HOGENOM" id="CLU_247386_0_0_1"/>
<evidence type="ECO:0000256" key="4">
    <source>
        <dbReference type="ARBA" id="ARBA00023004"/>
    </source>
</evidence>
<dbReference type="EMBL" id="CH408035">
    <property type="protein sequence ID" value="EAQ83532.1"/>
    <property type="molecule type" value="Genomic_DNA"/>
</dbReference>
<feature type="compositionally biased region" description="Polar residues" evidence="7">
    <location>
        <begin position="1335"/>
        <end position="1352"/>
    </location>
</feature>
<evidence type="ECO:0000313" key="9">
    <source>
        <dbReference type="Proteomes" id="UP000001056"/>
    </source>
</evidence>
<keyword evidence="3" id="KW-0479">Metal-binding</keyword>
<dbReference type="InterPro" id="IPR036322">
    <property type="entry name" value="WD40_repeat_dom_sf"/>
</dbReference>
<evidence type="ECO:0000256" key="2">
    <source>
        <dbReference type="ARBA" id="ARBA00022617"/>
    </source>
</evidence>
<comment type="cofactor">
    <cofactor evidence="1">
        <name>heme b</name>
        <dbReference type="ChEBI" id="CHEBI:60344"/>
    </cofactor>
</comment>
<keyword evidence="4" id="KW-0408">Iron</keyword>
<dbReference type="GO" id="GO:0046872">
    <property type="term" value="F:metal ion binding"/>
    <property type="evidence" value="ECO:0007669"/>
    <property type="project" value="UniProtKB-KW"/>
</dbReference>